<dbReference type="InterPro" id="IPR025356">
    <property type="entry name" value="DUF4260"/>
</dbReference>
<dbReference type="Pfam" id="PF14079">
    <property type="entry name" value="DUF4260"/>
    <property type="match status" value="1"/>
</dbReference>
<keyword evidence="3" id="KW-1185">Reference proteome</keyword>
<dbReference type="RefSeq" id="WP_213671237.1">
    <property type="nucleotide sequence ID" value="NZ_JAHCDA010000003.1"/>
</dbReference>
<proteinExistence type="predicted"/>
<keyword evidence="1" id="KW-0812">Transmembrane</keyword>
<dbReference type="EMBL" id="JAHCDA010000003">
    <property type="protein sequence ID" value="MBS7812536.1"/>
    <property type="molecule type" value="Genomic_DNA"/>
</dbReference>
<name>A0ABS5QFR8_9PROT</name>
<protein>
    <submittedName>
        <fullName evidence="2">DUF4260 domain-containing protein</fullName>
    </submittedName>
</protein>
<feature type="transmembrane region" description="Helical" evidence="1">
    <location>
        <begin position="87"/>
        <end position="104"/>
    </location>
</feature>
<organism evidence="2 3">
    <name type="scientific">Roseococcus pinisoli</name>
    <dbReference type="NCBI Taxonomy" id="2835040"/>
    <lineage>
        <taxon>Bacteria</taxon>
        <taxon>Pseudomonadati</taxon>
        <taxon>Pseudomonadota</taxon>
        <taxon>Alphaproteobacteria</taxon>
        <taxon>Acetobacterales</taxon>
        <taxon>Roseomonadaceae</taxon>
        <taxon>Roseococcus</taxon>
    </lineage>
</organism>
<keyword evidence="1" id="KW-1133">Transmembrane helix</keyword>
<feature type="transmembrane region" description="Helical" evidence="1">
    <location>
        <begin position="12"/>
        <end position="29"/>
    </location>
</feature>
<evidence type="ECO:0000313" key="2">
    <source>
        <dbReference type="EMBL" id="MBS7812536.1"/>
    </source>
</evidence>
<evidence type="ECO:0000313" key="3">
    <source>
        <dbReference type="Proteomes" id="UP000766336"/>
    </source>
</evidence>
<dbReference type="Proteomes" id="UP000766336">
    <property type="component" value="Unassembled WGS sequence"/>
</dbReference>
<sequence>MSGTTKGAPRALLRFEALFVLIAASVAYARLDANWWMFAALFFAPDLSMLGYLAGRKAGAAVYNLGHWYGLPLACIAWGVFGQAPQILAVGLIWVAHIGLDRTLGYGLKYTDGFGVTHLGLVGKARGAAQGSTRDGTQRERY</sequence>
<keyword evidence="1" id="KW-0472">Membrane</keyword>
<accession>A0ABS5QFR8</accession>
<evidence type="ECO:0000256" key="1">
    <source>
        <dbReference type="SAM" id="Phobius"/>
    </source>
</evidence>
<reference evidence="2 3" key="1">
    <citation type="submission" date="2021-05" db="EMBL/GenBank/DDBJ databases">
        <title>Roseococcus sp. XZZS9, whole genome shotgun sequencing project.</title>
        <authorList>
            <person name="Zhao G."/>
            <person name="Shen L."/>
        </authorList>
    </citation>
    <scope>NUCLEOTIDE SEQUENCE [LARGE SCALE GENOMIC DNA]</scope>
    <source>
        <strain evidence="2 3">XZZS9</strain>
    </source>
</reference>
<comment type="caution">
    <text evidence="2">The sequence shown here is derived from an EMBL/GenBank/DDBJ whole genome shotgun (WGS) entry which is preliminary data.</text>
</comment>
<gene>
    <name evidence="2" type="ORF">KHU32_16415</name>
</gene>
<feature type="transmembrane region" description="Helical" evidence="1">
    <location>
        <begin position="35"/>
        <end position="54"/>
    </location>
</feature>